<evidence type="ECO:0000313" key="1">
    <source>
        <dbReference type="EMBL" id="AYM76526.1"/>
    </source>
</evidence>
<evidence type="ECO:0008006" key="3">
    <source>
        <dbReference type="Google" id="ProtNLM"/>
    </source>
</evidence>
<sequence>MAIAAPNVNTGIRSDEVKVTLASNQGTEVKMLMAKGARVEYSWTTDGGLVNHDTHGESTIVGTKGSHRYSKGVQVGSDKGELIAAFDGEHGWFWRNRGDKAVTITVKVSGQYQDIKQKK</sequence>
<protein>
    <recommendedName>
        <fullName evidence="3">Transmembrane anchor protein</fullName>
    </recommendedName>
</protein>
<evidence type="ECO:0000313" key="2">
    <source>
        <dbReference type="Proteomes" id="UP000279594"/>
    </source>
</evidence>
<accession>A0A3G2EAG7</accession>
<dbReference type="Proteomes" id="UP000279594">
    <property type="component" value="Chromosome"/>
</dbReference>
<dbReference type="AlphaFoldDB" id="A0A3G2EAG7"/>
<name>A0A3G2EAG7_9BURK</name>
<reference evidence="1 2" key="1">
    <citation type="submission" date="2018-10" db="EMBL/GenBank/DDBJ databases">
        <title>Effects of UV and annual dynamics of microbial communities in freshwater RAS systems.</title>
        <authorList>
            <person name="Bekkelund A.K."/>
            <person name="Hansen B.R."/>
            <person name="Stokken H."/>
            <person name="Eriksen B.F."/>
            <person name="Kashulin N.A."/>
        </authorList>
    </citation>
    <scope>NUCLEOTIDE SEQUENCE [LARGE SCALE GENOMIC DNA]</scope>
    <source>
        <strain evidence="1 2">BHSEK</strain>
    </source>
</reference>
<keyword evidence="2" id="KW-1185">Reference proteome</keyword>
<organism evidence="1 2">
    <name type="scientific">Janthinobacterium agaricidamnosum</name>
    <dbReference type="NCBI Taxonomy" id="55508"/>
    <lineage>
        <taxon>Bacteria</taxon>
        <taxon>Pseudomonadati</taxon>
        <taxon>Pseudomonadota</taxon>
        <taxon>Betaproteobacteria</taxon>
        <taxon>Burkholderiales</taxon>
        <taxon>Oxalobacteraceae</taxon>
        <taxon>Janthinobacterium</taxon>
    </lineage>
</organism>
<proteinExistence type="predicted"/>
<dbReference type="EMBL" id="CP033019">
    <property type="protein sequence ID" value="AYM76526.1"/>
    <property type="molecule type" value="Genomic_DNA"/>
</dbReference>
<gene>
    <name evidence="1" type="ORF">D9M09_12505</name>
</gene>